<keyword evidence="2 7" id="KW-0813">Transport</keyword>
<evidence type="ECO:0000256" key="4">
    <source>
        <dbReference type="ARBA" id="ARBA00022692"/>
    </source>
</evidence>
<feature type="transmembrane region" description="Helical" evidence="7">
    <location>
        <begin position="210"/>
        <end position="232"/>
    </location>
</feature>
<feature type="transmembrane region" description="Helical" evidence="7">
    <location>
        <begin position="117"/>
        <end position="140"/>
    </location>
</feature>
<evidence type="ECO:0000259" key="8">
    <source>
        <dbReference type="PROSITE" id="PS50928"/>
    </source>
</evidence>
<dbReference type="CDD" id="cd06261">
    <property type="entry name" value="TM_PBP2"/>
    <property type="match status" value="1"/>
</dbReference>
<dbReference type="InterPro" id="IPR035906">
    <property type="entry name" value="MetI-like_sf"/>
</dbReference>
<dbReference type="AlphaFoldDB" id="A0AAE3VG05"/>
<evidence type="ECO:0000256" key="6">
    <source>
        <dbReference type="ARBA" id="ARBA00023136"/>
    </source>
</evidence>
<feature type="transmembrane region" description="Helical" evidence="7">
    <location>
        <begin position="12"/>
        <end position="32"/>
    </location>
</feature>
<proteinExistence type="inferred from homology"/>
<dbReference type="GO" id="GO:0055085">
    <property type="term" value="P:transmembrane transport"/>
    <property type="evidence" value="ECO:0007669"/>
    <property type="project" value="InterPro"/>
</dbReference>
<dbReference type="PANTHER" id="PTHR30465">
    <property type="entry name" value="INNER MEMBRANE ABC TRANSPORTER"/>
    <property type="match status" value="1"/>
</dbReference>
<dbReference type="Gene3D" id="1.10.3720.10">
    <property type="entry name" value="MetI-like"/>
    <property type="match status" value="1"/>
</dbReference>
<sequence>MERLDYFIRRLLLIVPTFIGITFLCFTVIQFVPGGPVEQALMRMRGGGVGGESAATASEASAAISAEQREALRRHFGFDQPFLRRYWRWLAHDRVGMRMASYKFPNKSAWALISERFPVSLVFGITGFLLTYLICVPLGMLKALRHGGVFDIASSVIVFVGYAIPAFALGMLLKMLLCGTVESMWDILPATGFHSANFADMTLAGKALDIFRHMLLPVLCYMVGSFAVLTLLMKNSLLEQINSDYVRTVYAKGAGTWRVLLGHVLRNALIPIATGFGSVLTLMFAGSVIIERVFEIPGMGSLSMEAIIGRDYPVFMGVLALTSILGLLGNVLSDFCYVLIDPRISFKGNG</sequence>
<dbReference type="Pfam" id="PF00528">
    <property type="entry name" value="BPD_transp_1"/>
    <property type="match status" value="1"/>
</dbReference>
<reference evidence="9" key="1">
    <citation type="submission" date="2023-07" db="EMBL/GenBank/DDBJ databases">
        <title>Genomic Encyclopedia of Type Strains, Phase IV (KMG-IV): sequencing the most valuable type-strain genomes for metagenomic binning, comparative biology and taxonomic classification.</title>
        <authorList>
            <person name="Goeker M."/>
        </authorList>
    </citation>
    <scope>NUCLEOTIDE SEQUENCE</scope>
    <source>
        <strain evidence="9">DSM 24202</strain>
    </source>
</reference>
<protein>
    <submittedName>
        <fullName evidence="9">Microcin C transport system permease protein</fullName>
    </submittedName>
</protein>
<evidence type="ECO:0000313" key="10">
    <source>
        <dbReference type="Proteomes" id="UP001238163"/>
    </source>
</evidence>
<keyword evidence="3" id="KW-1003">Cell membrane</keyword>
<dbReference type="GO" id="GO:0042884">
    <property type="term" value="P:microcin transport"/>
    <property type="evidence" value="ECO:0007669"/>
    <property type="project" value="TreeGrafter"/>
</dbReference>
<gene>
    <name evidence="9" type="ORF">J3R75_001910</name>
</gene>
<evidence type="ECO:0000256" key="7">
    <source>
        <dbReference type="RuleBase" id="RU363032"/>
    </source>
</evidence>
<dbReference type="RefSeq" id="WP_307261255.1">
    <property type="nucleotide sequence ID" value="NZ_JAUSVL010000001.1"/>
</dbReference>
<dbReference type="EMBL" id="JAUSVL010000001">
    <property type="protein sequence ID" value="MDQ0289803.1"/>
    <property type="molecule type" value="Genomic_DNA"/>
</dbReference>
<dbReference type="GO" id="GO:0005886">
    <property type="term" value="C:plasma membrane"/>
    <property type="evidence" value="ECO:0007669"/>
    <property type="project" value="UniProtKB-SubCell"/>
</dbReference>
<evidence type="ECO:0000256" key="1">
    <source>
        <dbReference type="ARBA" id="ARBA00004651"/>
    </source>
</evidence>
<keyword evidence="4 7" id="KW-0812">Transmembrane</keyword>
<comment type="similarity">
    <text evidence="7">Belongs to the binding-protein-dependent transport system permease family.</text>
</comment>
<dbReference type="PROSITE" id="PS50928">
    <property type="entry name" value="ABC_TM1"/>
    <property type="match status" value="1"/>
</dbReference>
<comment type="subcellular location">
    <subcellularLocation>
        <location evidence="1 7">Cell membrane</location>
        <topology evidence="1 7">Multi-pass membrane protein</topology>
    </subcellularLocation>
</comment>
<organism evidence="9 10">
    <name type="scientific">Oligosphaera ethanolica</name>
    <dbReference type="NCBI Taxonomy" id="760260"/>
    <lineage>
        <taxon>Bacteria</taxon>
        <taxon>Pseudomonadati</taxon>
        <taxon>Lentisphaerota</taxon>
        <taxon>Oligosphaeria</taxon>
        <taxon>Oligosphaerales</taxon>
        <taxon>Oligosphaeraceae</taxon>
        <taxon>Oligosphaera</taxon>
    </lineage>
</organism>
<feature type="transmembrane region" description="Helical" evidence="7">
    <location>
        <begin position="152"/>
        <end position="173"/>
    </location>
</feature>
<keyword evidence="5 7" id="KW-1133">Transmembrane helix</keyword>
<feature type="domain" description="ABC transmembrane type-1" evidence="8">
    <location>
        <begin position="117"/>
        <end position="333"/>
    </location>
</feature>
<dbReference type="PANTHER" id="PTHR30465:SF66">
    <property type="entry name" value="INNER MEMBRANE ABC TRANSPORTER PERMEASE PROTEIN YEJB"/>
    <property type="match status" value="1"/>
</dbReference>
<evidence type="ECO:0000313" key="9">
    <source>
        <dbReference type="EMBL" id="MDQ0289803.1"/>
    </source>
</evidence>
<evidence type="ECO:0000256" key="3">
    <source>
        <dbReference type="ARBA" id="ARBA00022475"/>
    </source>
</evidence>
<name>A0AAE3VG05_9BACT</name>
<evidence type="ECO:0000256" key="5">
    <source>
        <dbReference type="ARBA" id="ARBA00022989"/>
    </source>
</evidence>
<dbReference type="Proteomes" id="UP001238163">
    <property type="component" value="Unassembled WGS sequence"/>
</dbReference>
<accession>A0AAE3VG05</accession>
<dbReference type="InterPro" id="IPR000515">
    <property type="entry name" value="MetI-like"/>
</dbReference>
<feature type="transmembrane region" description="Helical" evidence="7">
    <location>
        <begin position="268"/>
        <end position="294"/>
    </location>
</feature>
<comment type="caution">
    <text evidence="9">The sequence shown here is derived from an EMBL/GenBank/DDBJ whole genome shotgun (WGS) entry which is preliminary data.</text>
</comment>
<dbReference type="SUPFAM" id="SSF161098">
    <property type="entry name" value="MetI-like"/>
    <property type="match status" value="1"/>
</dbReference>
<feature type="transmembrane region" description="Helical" evidence="7">
    <location>
        <begin position="314"/>
        <end position="340"/>
    </location>
</feature>
<keyword evidence="10" id="KW-1185">Reference proteome</keyword>
<evidence type="ECO:0000256" key="2">
    <source>
        <dbReference type="ARBA" id="ARBA00022448"/>
    </source>
</evidence>
<keyword evidence="6 7" id="KW-0472">Membrane</keyword>